<dbReference type="Proteomes" id="UP000326565">
    <property type="component" value="Unassembled WGS sequence"/>
</dbReference>
<evidence type="ECO:0000313" key="7">
    <source>
        <dbReference type="EMBL" id="KAB8069034.1"/>
    </source>
</evidence>
<feature type="domain" description="G-protein coupled receptors family 2 profile 2" evidence="6">
    <location>
        <begin position="11"/>
        <end position="319"/>
    </location>
</feature>
<reference evidence="7 8" key="1">
    <citation type="submission" date="2019-04" db="EMBL/GenBank/DDBJ databases">
        <title>Friends and foes A comparative genomics study of 23 Aspergillus species from section Flavi.</title>
        <authorList>
            <consortium name="DOE Joint Genome Institute"/>
            <person name="Kjaerbolling I."/>
            <person name="Vesth T."/>
            <person name="Frisvad J.C."/>
            <person name="Nybo J.L."/>
            <person name="Theobald S."/>
            <person name="Kildgaard S."/>
            <person name="Isbrandt T."/>
            <person name="Kuo A."/>
            <person name="Sato A."/>
            <person name="Lyhne E.K."/>
            <person name="Kogle M.E."/>
            <person name="Wiebenga A."/>
            <person name="Kun R.S."/>
            <person name="Lubbers R.J."/>
            <person name="Makela M.R."/>
            <person name="Barry K."/>
            <person name="Chovatia M."/>
            <person name="Clum A."/>
            <person name="Daum C."/>
            <person name="Haridas S."/>
            <person name="He G."/>
            <person name="LaButti K."/>
            <person name="Lipzen A."/>
            <person name="Mondo S."/>
            <person name="Riley R."/>
            <person name="Salamov A."/>
            <person name="Simmons B.A."/>
            <person name="Magnuson J.K."/>
            <person name="Henrissat B."/>
            <person name="Mortensen U.H."/>
            <person name="Larsen T.O."/>
            <person name="Devries R.P."/>
            <person name="Grigoriev I.V."/>
            <person name="Machida M."/>
            <person name="Baker S.E."/>
            <person name="Andersen M.R."/>
        </authorList>
    </citation>
    <scope>NUCLEOTIDE SEQUENCE [LARGE SCALE GENOMIC DNA]</scope>
    <source>
        <strain evidence="7 8">CBS 151.66</strain>
    </source>
</reference>
<dbReference type="PANTHER" id="PTHR23112">
    <property type="entry name" value="G PROTEIN-COUPLED RECEPTOR 157-RELATED"/>
    <property type="match status" value="1"/>
</dbReference>
<evidence type="ECO:0000256" key="1">
    <source>
        <dbReference type="ARBA" id="ARBA00004141"/>
    </source>
</evidence>
<dbReference type="InterPro" id="IPR022343">
    <property type="entry name" value="GCR1-cAMP_receptor"/>
</dbReference>
<dbReference type="GO" id="GO:0004930">
    <property type="term" value="F:G protein-coupled receptor activity"/>
    <property type="evidence" value="ECO:0007669"/>
    <property type="project" value="TreeGrafter"/>
</dbReference>
<dbReference type="GO" id="GO:0007189">
    <property type="term" value="P:adenylate cyclase-activating G protein-coupled receptor signaling pathway"/>
    <property type="evidence" value="ECO:0007669"/>
    <property type="project" value="TreeGrafter"/>
</dbReference>
<keyword evidence="3 5" id="KW-1133">Transmembrane helix</keyword>
<feature type="transmembrane region" description="Helical" evidence="5">
    <location>
        <begin position="46"/>
        <end position="69"/>
    </location>
</feature>
<evidence type="ECO:0000256" key="5">
    <source>
        <dbReference type="SAM" id="Phobius"/>
    </source>
</evidence>
<keyword evidence="2 5" id="KW-0812">Transmembrane</keyword>
<dbReference type="Pfam" id="PF05462">
    <property type="entry name" value="Dicty_CAR"/>
    <property type="match status" value="1"/>
</dbReference>
<feature type="transmembrane region" description="Helical" evidence="5">
    <location>
        <begin position="20"/>
        <end position="39"/>
    </location>
</feature>
<evidence type="ECO:0000256" key="2">
    <source>
        <dbReference type="ARBA" id="ARBA00022692"/>
    </source>
</evidence>
<evidence type="ECO:0000259" key="6">
    <source>
        <dbReference type="PROSITE" id="PS50261"/>
    </source>
</evidence>
<feature type="transmembrane region" description="Helical" evidence="5">
    <location>
        <begin position="93"/>
        <end position="110"/>
    </location>
</feature>
<dbReference type="OrthoDB" id="18453at2759"/>
<dbReference type="PROSITE" id="PS50261">
    <property type="entry name" value="G_PROTEIN_RECEP_F2_4"/>
    <property type="match status" value="1"/>
</dbReference>
<accession>A0A5N5WP08</accession>
<feature type="transmembrane region" description="Helical" evidence="5">
    <location>
        <begin position="260"/>
        <end position="278"/>
    </location>
</feature>
<dbReference type="PRINTS" id="PR02001">
    <property type="entry name" value="GCR1CAMPR"/>
</dbReference>
<feature type="transmembrane region" description="Helical" evidence="5">
    <location>
        <begin position="122"/>
        <end position="140"/>
    </location>
</feature>
<protein>
    <submittedName>
        <fullName evidence="7">Slime mold cyclic AMP receptor-domain-containing protein</fullName>
    </submittedName>
</protein>
<dbReference type="GO" id="GO:0005886">
    <property type="term" value="C:plasma membrane"/>
    <property type="evidence" value="ECO:0007669"/>
    <property type="project" value="TreeGrafter"/>
</dbReference>
<dbReference type="AlphaFoldDB" id="A0A5N5WP08"/>
<keyword evidence="8" id="KW-1185">Reference proteome</keyword>
<evidence type="ECO:0000256" key="3">
    <source>
        <dbReference type="ARBA" id="ARBA00022989"/>
    </source>
</evidence>
<evidence type="ECO:0000256" key="4">
    <source>
        <dbReference type="ARBA" id="ARBA00023136"/>
    </source>
</evidence>
<dbReference type="SUPFAM" id="SSF81321">
    <property type="entry name" value="Family A G protein-coupled receptor-like"/>
    <property type="match status" value="1"/>
</dbReference>
<keyword evidence="7" id="KW-0675">Receptor</keyword>
<comment type="subcellular location">
    <subcellularLocation>
        <location evidence="1">Membrane</location>
        <topology evidence="1">Multi-pass membrane protein</topology>
    </subcellularLocation>
</comment>
<dbReference type="Gene3D" id="1.20.1070.10">
    <property type="entry name" value="Rhodopsin 7-helix transmembrane proteins"/>
    <property type="match status" value="1"/>
</dbReference>
<sequence>MSLTNEQIRAISIVERVGGSFSIVGCAFIVTTYFALPLFRKPVKRLIFYASFGNICSAVSSLISTGGIIEGSNSALCQVQAFFIQYWIPADPLWAFCMALNIYLTFYQGYSAKDLKKLEKWYFLLCYGLPLPLAITLLLIETEERGKIYGPALIWCSIREPWQFLRLVCFYGPVWLVAIVTFAIYAKTGYDIFHKYRIAKRANTTLPSSGGTTRSVFLETATNPGTEAPSSYSICVESQQSQTVDRLDDQIKLSNSLSSYMRYSFLFFIAMVVTWLPSSFNRINSLANPDKANFGLNLAGALVLSLQGFWNALIYALIMAPVFKDWWNQNKQSRFHLRSSKSTWSEIERSSDSVSLNHMASVATTNTETTTSMPVQPPF</sequence>
<organism evidence="7 8">
    <name type="scientific">Aspergillus leporis</name>
    <dbReference type="NCBI Taxonomy" id="41062"/>
    <lineage>
        <taxon>Eukaryota</taxon>
        <taxon>Fungi</taxon>
        <taxon>Dikarya</taxon>
        <taxon>Ascomycota</taxon>
        <taxon>Pezizomycotina</taxon>
        <taxon>Eurotiomycetes</taxon>
        <taxon>Eurotiomycetidae</taxon>
        <taxon>Eurotiales</taxon>
        <taxon>Aspergillaceae</taxon>
        <taxon>Aspergillus</taxon>
        <taxon>Aspergillus subgen. Circumdati</taxon>
    </lineage>
</organism>
<gene>
    <name evidence="7" type="ORF">BDV29DRAFT_198982</name>
</gene>
<proteinExistence type="predicted"/>
<name>A0A5N5WP08_9EURO</name>
<dbReference type="EMBL" id="ML732360">
    <property type="protein sequence ID" value="KAB8069034.1"/>
    <property type="molecule type" value="Genomic_DNA"/>
</dbReference>
<keyword evidence="4 5" id="KW-0472">Membrane</keyword>
<dbReference type="GO" id="GO:0007166">
    <property type="term" value="P:cell surface receptor signaling pathway"/>
    <property type="evidence" value="ECO:0007669"/>
    <property type="project" value="InterPro"/>
</dbReference>
<feature type="transmembrane region" description="Helical" evidence="5">
    <location>
        <begin position="164"/>
        <end position="186"/>
    </location>
</feature>
<feature type="transmembrane region" description="Helical" evidence="5">
    <location>
        <begin position="298"/>
        <end position="323"/>
    </location>
</feature>
<evidence type="ECO:0000313" key="8">
    <source>
        <dbReference type="Proteomes" id="UP000326565"/>
    </source>
</evidence>
<dbReference type="InterPro" id="IPR017981">
    <property type="entry name" value="GPCR_2-like_7TM"/>
</dbReference>
<dbReference type="PANTHER" id="PTHR23112:SF0">
    <property type="entry name" value="TRANSMEMBRANE PROTEIN 116"/>
    <property type="match status" value="1"/>
</dbReference>